<proteinExistence type="predicted"/>
<organism evidence="1 2">
    <name type="scientific">Streptomyces blastmyceticus</name>
    <dbReference type="NCBI Taxonomy" id="68180"/>
    <lineage>
        <taxon>Bacteria</taxon>
        <taxon>Bacillati</taxon>
        <taxon>Actinomycetota</taxon>
        <taxon>Actinomycetes</taxon>
        <taxon>Kitasatosporales</taxon>
        <taxon>Streptomycetaceae</taxon>
        <taxon>Streptomyces</taxon>
    </lineage>
</organism>
<gene>
    <name evidence="1" type="ORF">GCM10010319_60860</name>
</gene>
<name>A0ABN0XVP0_9ACTN</name>
<protein>
    <submittedName>
        <fullName evidence="1">Uncharacterized protein</fullName>
    </submittedName>
</protein>
<accession>A0ABN0XVP0</accession>
<keyword evidence="2" id="KW-1185">Reference proteome</keyword>
<evidence type="ECO:0000313" key="2">
    <source>
        <dbReference type="Proteomes" id="UP001500063"/>
    </source>
</evidence>
<reference evidence="1 2" key="1">
    <citation type="journal article" date="2019" name="Int. J. Syst. Evol. Microbiol.">
        <title>The Global Catalogue of Microorganisms (GCM) 10K type strain sequencing project: providing services to taxonomists for standard genome sequencing and annotation.</title>
        <authorList>
            <consortium name="The Broad Institute Genomics Platform"/>
            <consortium name="The Broad Institute Genome Sequencing Center for Infectious Disease"/>
            <person name="Wu L."/>
            <person name="Ma J."/>
        </authorList>
    </citation>
    <scope>NUCLEOTIDE SEQUENCE [LARGE SCALE GENOMIC DNA]</scope>
    <source>
        <strain evidence="1 2">JCM 4565</strain>
    </source>
</reference>
<sequence>MGTRAVRAPPDALPPSVAPAVPPSVTIVCLPDSDPAAVTGSSVCRGHIVARAEPEEPGDAQVDLEVSVR</sequence>
<dbReference type="Proteomes" id="UP001500063">
    <property type="component" value="Unassembled WGS sequence"/>
</dbReference>
<evidence type="ECO:0000313" key="1">
    <source>
        <dbReference type="EMBL" id="GAA0374179.1"/>
    </source>
</evidence>
<comment type="caution">
    <text evidence="1">The sequence shown here is derived from an EMBL/GenBank/DDBJ whole genome shotgun (WGS) entry which is preliminary data.</text>
</comment>
<dbReference type="EMBL" id="BAAABW010000031">
    <property type="protein sequence ID" value="GAA0374179.1"/>
    <property type="molecule type" value="Genomic_DNA"/>
</dbReference>